<reference evidence="3 4" key="1">
    <citation type="journal article" date="2020" name="G3 (Bethesda)">
        <title>Improved Reference Genome for Cyclotella cryptica CCMP332, a Model for Cell Wall Morphogenesis, Salinity Adaptation, and Lipid Production in Diatoms (Bacillariophyta).</title>
        <authorList>
            <person name="Roberts W.R."/>
            <person name="Downey K.M."/>
            <person name="Ruck E.C."/>
            <person name="Traller J.C."/>
            <person name="Alverson A.J."/>
        </authorList>
    </citation>
    <scope>NUCLEOTIDE SEQUENCE [LARGE SCALE GENOMIC DNA]</scope>
    <source>
        <strain evidence="3 4">CCMP332</strain>
    </source>
</reference>
<keyword evidence="4" id="KW-1185">Reference proteome</keyword>
<dbReference type="SUPFAM" id="SSF48371">
    <property type="entry name" value="ARM repeat"/>
    <property type="match status" value="1"/>
</dbReference>
<dbReference type="InterPro" id="IPR048739">
    <property type="entry name" value="CEP104_N"/>
</dbReference>
<comment type="caution">
    <text evidence="3">The sequence shown here is derived from an EMBL/GenBank/DDBJ whole genome shotgun (WGS) entry which is preliminary data.</text>
</comment>
<feature type="domain" description="TOG" evidence="2">
    <location>
        <begin position="431"/>
        <end position="684"/>
    </location>
</feature>
<sequence>MNVDWVLRKRSEVLRLEVSLRKQFETKVESLILMRLYPKKIMTSLDLDELPLLFDVVECSSEEEGFECLALQNYHEDGDGWLSERHCTFPQVLVLKIRHQDEAHVIAKLDILCHEFNIPQTIEVSVGYGSIDGHIPSMFQKLGYVSMDCNEHSQHQDRELKTIPIGKPADFIKLLMQEPFQNKYNSHGQVGIVGLRVFGAANHVREATIPEKIGMGSDNGYEQGPALKFALPSPLPSSLPPQVKDELDPKIQQSVTRLETLKKSRAALEDFDTAAKIKEAMGTVYALLIIFKESEIKMREAAAQEEYVEAARFKSERDKIKDTALAALSEVEKKFIGQINDEVNLSMSTIKDESFFSRKSTNSMQPFSDEKKDRTSNRMVSYSKHDDGSTDEENFDARSHPTGCEDEVEDGKYDDDHDDNDDFSNASPSHPLAGVDNAEELPAPEEISKDISLDLVQKNWQLREAALAKMGLLLPQLFDVDSLDICSDMANTLTLVISRSIDDKNVQVYQSALILLDESLLQFERKEMPEAKVTLLLSKIIADLLSKLADSKQKVVDSAELSLLTLAHSTCIDFAYICNAATKKVRTADAKGGRTIKARLQFLENLIADFDERVPWNRVIDFAKASKAFDHKDVAVRDAAKSVVITLMVIHGEDVTLQSLEDCEQVSERQLNEYRAKYAAIMEETRN</sequence>
<evidence type="ECO:0000259" key="2">
    <source>
        <dbReference type="SMART" id="SM01349"/>
    </source>
</evidence>
<dbReference type="InterPro" id="IPR034085">
    <property type="entry name" value="TOG"/>
</dbReference>
<name>A0ABD3PPN9_9STRA</name>
<dbReference type="Pfam" id="PF21040">
    <property type="entry name" value="CEP104-like_TOG"/>
    <property type="match status" value="1"/>
</dbReference>
<evidence type="ECO:0000256" key="1">
    <source>
        <dbReference type="SAM" id="MobiDB-lite"/>
    </source>
</evidence>
<dbReference type="SMART" id="SM01349">
    <property type="entry name" value="TOG"/>
    <property type="match status" value="1"/>
</dbReference>
<dbReference type="InterPro" id="IPR011989">
    <property type="entry name" value="ARM-like"/>
</dbReference>
<gene>
    <name evidence="3" type="ORF">HJC23_006745</name>
</gene>
<accession>A0ABD3PPN9</accession>
<dbReference type="AlphaFoldDB" id="A0ABD3PPN9"/>
<dbReference type="Proteomes" id="UP001516023">
    <property type="component" value="Unassembled WGS sequence"/>
</dbReference>
<dbReference type="InterPro" id="IPR016024">
    <property type="entry name" value="ARM-type_fold"/>
</dbReference>
<dbReference type="Gene3D" id="1.25.10.10">
    <property type="entry name" value="Leucine-rich Repeat Variant"/>
    <property type="match status" value="1"/>
</dbReference>
<dbReference type="PANTHER" id="PTHR13371:SF0">
    <property type="entry name" value="CENTROSOMAL PROTEIN OF 104 KDA"/>
    <property type="match status" value="1"/>
</dbReference>
<dbReference type="EMBL" id="JABMIG020000136">
    <property type="protein sequence ID" value="KAL3789752.1"/>
    <property type="molecule type" value="Genomic_DNA"/>
</dbReference>
<dbReference type="InterPro" id="IPR052607">
    <property type="entry name" value="CEP104-like"/>
</dbReference>
<feature type="region of interest" description="Disordered" evidence="1">
    <location>
        <begin position="359"/>
        <end position="436"/>
    </location>
</feature>
<dbReference type="Pfam" id="PF21038">
    <property type="entry name" value="CEP104_N"/>
    <property type="match status" value="1"/>
</dbReference>
<dbReference type="PANTHER" id="PTHR13371">
    <property type="entry name" value="GLYCINE-, GLUTAMATE-, THIENYLCYCLOHEXYLPIPERIDINE-BINDING PROTEIN"/>
    <property type="match status" value="1"/>
</dbReference>
<evidence type="ECO:0000313" key="4">
    <source>
        <dbReference type="Proteomes" id="UP001516023"/>
    </source>
</evidence>
<evidence type="ECO:0000313" key="3">
    <source>
        <dbReference type="EMBL" id="KAL3789752.1"/>
    </source>
</evidence>
<protein>
    <recommendedName>
        <fullName evidence="2">TOG domain-containing protein</fullName>
    </recommendedName>
</protein>
<proteinExistence type="predicted"/>
<organism evidence="3 4">
    <name type="scientific">Cyclotella cryptica</name>
    <dbReference type="NCBI Taxonomy" id="29204"/>
    <lineage>
        <taxon>Eukaryota</taxon>
        <taxon>Sar</taxon>
        <taxon>Stramenopiles</taxon>
        <taxon>Ochrophyta</taxon>
        <taxon>Bacillariophyta</taxon>
        <taxon>Coscinodiscophyceae</taxon>
        <taxon>Thalassiosirophycidae</taxon>
        <taxon>Stephanodiscales</taxon>
        <taxon>Stephanodiscaceae</taxon>
        <taxon>Cyclotella</taxon>
    </lineage>
</organism>